<reference evidence="8 9" key="1">
    <citation type="submission" date="2016-11" db="EMBL/GenBank/DDBJ databases">
        <title>Paenibacillus species isolates.</title>
        <authorList>
            <person name="Beno S.M."/>
        </authorList>
    </citation>
    <scope>NUCLEOTIDE SEQUENCE [LARGE SCALE GENOMIC DNA]</scope>
    <source>
        <strain evidence="8 9">FSL R5-0378</strain>
    </source>
</reference>
<feature type="transmembrane region" description="Helical" evidence="5">
    <location>
        <begin position="44"/>
        <end position="64"/>
    </location>
</feature>
<evidence type="ECO:0000256" key="1">
    <source>
        <dbReference type="ARBA" id="ARBA00004141"/>
    </source>
</evidence>
<keyword evidence="3 5" id="KW-1133">Transmembrane helix</keyword>
<comment type="caution">
    <text evidence="8">The sequence shown here is derived from an EMBL/GenBank/DDBJ whole genome shotgun (WGS) entry which is preliminary data.</text>
</comment>
<proteinExistence type="predicted"/>
<keyword evidence="4 5" id="KW-0472">Membrane</keyword>
<gene>
    <name evidence="8" type="ORF">BK138_06565</name>
</gene>
<dbReference type="Pfam" id="PF06271">
    <property type="entry name" value="RDD"/>
    <property type="match status" value="1"/>
</dbReference>
<evidence type="ECO:0000256" key="4">
    <source>
        <dbReference type="ARBA" id="ARBA00023136"/>
    </source>
</evidence>
<evidence type="ECO:0000259" key="6">
    <source>
        <dbReference type="Pfam" id="PF04892"/>
    </source>
</evidence>
<feature type="transmembrane region" description="Helical" evidence="5">
    <location>
        <begin position="111"/>
        <end position="133"/>
    </location>
</feature>
<feature type="domain" description="RDD" evidence="7">
    <location>
        <begin position="227"/>
        <end position="346"/>
    </location>
</feature>
<dbReference type="RefSeq" id="WP_076167502.1">
    <property type="nucleotide sequence ID" value="NZ_MRTP01000001.1"/>
</dbReference>
<dbReference type="PANTHER" id="PTHR36834">
    <property type="entry name" value="MEMBRANE PROTEIN-RELATED"/>
    <property type="match status" value="1"/>
</dbReference>
<comment type="subcellular location">
    <subcellularLocation>
        <location evidence="1">Membrane</location>
        <topology evidence="1">Multi-pass membrane protein</topology>
    </subcellularLocation>
</comment>
<evidence type="ECO:0000256" key="3">
    <source>
        <dbReference type="ARBA" id="ARBA00022989"/>
    </source>
</evidence>
<feature type="transmembrane region" description="Helical" evidence="5">
    <location>
        <begin position="12"/>
        <end position="32"/>
    </location>
</feature>
<dbReference type="PANTHER" id="PTHR36834:SF1">
    <property type="entry name" value="INTEGRAL MEMBRANE PROTEIN"/>
    <property type="match status" value="1"/>
</dbReference>
<dbReference type="PIRSF" id="PIRSF031578">
    <property type="entry name" value="Uncharacterised_Vanz_RDD-cont"/>
    <property type="match status" value="1"/>
</dbReference>
<dbReference type="InterPro" id="IPR021192">
    <property type="entry name" value="UCP031578_Vanz/RDD"/>
</dbReference>
<dbReference type="STRING" id="297318.BK138_06565"/>
<feature type="transmembrane region" description="Helical" evidence="5">
    <location>
        <begin position="220"/>
        <end position="239"/>
    </location>
</feature>
<organism evidence="8 9">
    <name type="scientific">Paenibacillus rhizosphaerae</name>
    <dbReference type="NCBI Taxonomy" id="297318"/>
    <lineage>
        <taxon>Bacteria</taxon>
        <taxon>Bacillati</taxon>
        <taxon>Bacillota</taxon>
        <taxon>Bacilli</taxon>
        <taxon>Bacillales</taxon>
        <taxon>Paenibacillaceae</taxon>
        <taxon>Paenibacillus</taxon>
    </lineage>
</organism>
<feature type="transmembrane region" description="Helical" evidence="5">
    <location>
        <begin position="245"/>
        <end position="265"/>
    </location>
</feature>
<evidence type="ECO:0000256" key="2">
    <source>
        <dbReference type="ARBA" id="ARBA00022692"/>
    </source>
</evidence>
<dbReference type="Proteomes" id="UP000187172">
    <property type="component" value="Unassembled WGS sequence"/>
</dbReference>
<protein>
    <submittedName>
        <fullName evidence="8">Teicoplanin resistance protein VanZ</fullName>
    </submittedName>
</protein>
<evidence type="ECO:0000256" key="5">
    <source>
        <dbReference type="SAM" id="Phobius"/>
    </source>
</evidence>
<dbReference type="InterPro" id="IPR010432">
    <property type="entry name" value="RDD"/>
</dbReference>
<feature type="domain" description="VanZ-like" evidence="6">
    <location>
        <begin position="49"/>
        <end position="190"/>
    </location>
</feature>
<feature type="transmembrane region" description="Helical" evidence="5">
    <location>
        <begin position="286"/>
        <end position="305"/>
    </location>
</feature>
<dbReference type="AlphaFoldDB" id="A0A1R1F296"/>
<evidence type="ECO:0000313" key="8">
    <source>
        <dbReference type="EMBL" id="OMF58205.1"/>
    </source>
</evidence>
<evidence type="ECO:0000259" key="7">
    <source>
        <dbReference type="Pfam" id="PF06271"/>
    </source>
</evidence>
<dbReference type="Pfam" id="PF04892">
    <property type="entry name" value="VanZ"/>
    <property type="match status" value="1"/>
</dbReference>
<dbReference type="EMBL" id="MRTP01000001">
    <property type="protein sequence ID" value="OMF58205.1"/>
    <property type="molecule type" value="Genomic_DNA"/>
</dbReference>
<sequence>MFHSYVFPISYAFLSFPFAALFFTIPFMVVQYRRHGYIHKIRAFVLYLFLLYLLNALFLVILPLPSSRHNPAMAGGALQLVPLNFIHDILKETSVVSSQPSTYLRLLTERAFLQVVFNVFLTVPFGMILRYYFRTGWKLSILLSFLLSLLFETTQLTGIFGIYDHPYRVFDVDDLITNTLGGLLGFLAAEWLSGLLPRIEHLDANIDRAAKRVTYTRRGIAFMADGIVWAMLLGILHILHISASFWVATGLYFMLVPWLTGGLTPGKWLVRIRLADGGERISLKSLVVRYGILYWLFFGVNRVLAGSLDTVPPILRMILGLIVFALNTVFFIHVVICVFKKEPQLFYEKWSKTRHVILWQPAAATEPEKKE</sequence>
<name>A0A1R1F296_9BACL</name>
<keyword evidence="2 5" id="KW-0812">Transmembrane</keyword>
<dbReference type="InterPro" id="IPR053150">
    <property type="entry name" value="Teicoplanin_resist-assoc"/>
</dbReference>
<feature type="transmembrane region" description="Helical" evidence="5">
    <location>
        <begin position="140"/>
        <end position="163"/>
    </location>
</feature>
<keyword evidence="9" id="KW-1185">Reference proteome</keyword>
<dbReference type="InterPro" id="IPR006976">
    <property type="entry name" value="VanZ-like"/>
</dbReference>
<feature type="transmembrane region" description="Helical" evidence="5">
    <location>
        <begin position="317"/>
        <end position="339"/>
    </location>
</feature>
<evidence type="ECO:0000313" key="9">
    <source>
        <dbReference type="Proteomes" id="UP000187172"/>
    </source>
</evidence>
<feature type="transmembrane region" description="Helical" evidence="5">
    <location>
        <begin position="175"/>
        <end position="199"/>
    </location>
</feature>
<accession>A0A1R1F296</accession>